<accession>A0AAW1PP87</accession>
<keyword evidence="3" id="KW-1185">Reference proteome</keyword>
<evidence type="ECO:0000256" key="1">
    <source>
        <dbReference type="SAM" id="MobiDB-lite"/>
    </source>
</evidence>
<reference evidence="2 3" key="1">
    <citation type="journal article" date="2024" name="Nat. Commun.">
        <title>Phylogenomics reveals the evolutionary origins of lichenization in chlorophyte algae.</title>
        <authorList>
            <person name="Puginier C."/>
            <person name="Libourel C."/>
            <person name="Otte J."/>
            <person name="Skaloud P."/>
            <person name="Haon M."/>
            <person name="Grisel S."/>
            <person name="Petersen M."/>
            <person name="Berrin J.G."/>
            <person name="Delaux P.M."/>
            <person name="Dal Grande F."/>
            <person name="Keller J."/>
        </authorList>
    </citation>
    <scope>NUCLEOTIDE SEQUENCE [LARGE SCALE GENOMIC DNA]</scope>
    <source>
        <strain evidence="2 3">SAG 2043</strain>
    </source>
</reference>
<dbReference type="AlphaFoldDB" id="A0AAW1PP87"/>
<evidence type="ECO:0000313" key="2">
    <source>
        <dbReference type="EMBL" id="KAK9811434.1"/>
    </source>
</evidence>
<dbReference type="EMBL" id="JALJOR010000009">
    <property type="protein sequence ID" value="KAK9811434.1"/>
    <property type="molecule type" value="Genomic_DNA"/>
</dbReference>
<dbReference type="Proteomes" id="UP001489004">
    <property type="component" value="Unassembled WGS sequence"/>
</dbReference>
<evidence type="ECO:0000313" key="3">
    <source>
        <dbReference type="Proteomes" id="UP001489004"/>
    </source>
</evidence>
<proteinExistence type="predicted"/>
<sequence length="113" mass="12206">MQAPHKLLQSLRSRGEPTAPSAAEYQRRSKRLSVKATKPKRSLGGLDGLYDLVDSVPSARQAADEATRPSASKYESLAKRPPAPKPRGDQPVLQGKPAPASWMTSVSAQDSQR</sequence>
<feature type="region of interest" description="Disordered" evidence="1">
    <location>
        <begin position="1"/>
        <end position="113"/>
    </location>
</feature>
<feature type="compositionally biased region" description="Basic residues" evidence="1">
    <location>
        <begin position="28"/>
        <end position="41"/>
    </location>
</feature>
<comment type="caution">
    <text evidence="2">The sequence shown here is derived from an EMBL/GenBank/DDBJ whole genome shotgun (WGS) entry which is preliminary data.</text>
</comment>
<protein>
    <submittedName>
        <fullName evidence="2">Uncharacterized protein</fullName>
    </submittedName>
</protein>
<gene>
    <name evidence="2" type="ORF">WJX72_003880</name>
</gene>
<feature type="compositionally biased region" description="Polar residues" evidence="1">
    <location>
        <begin position="102"/>
        <end position="113"/>
    </location>
</feature>
<organism evidence="2 3">
    <name type="scientific">[Myrmecia] bisecta</name>
    <dbReference type="NCBI Taxonomy" id="41462"/>
    <lineage>
        <taxon>Eukaryota</taxon>
        <taxon>Viridiplantae</taxon>
        <taxon>Chlorophyta</taxon>
        <taxon>core chlorophytes</taxon>
        <taxon>Trebouxiophyceae</taxon>
        <taxon>Trebouxiales</taxon>
        <taxon>Trebouxiaceae</taxon>
        <taxon>Myrmecia</taxon>
    </lineage>
</organism>
<name>A0AAW1PP87_9CHLO</name>